<reference evidence="1 2" key="1">
    <citation type="submission" date="2021-01" db="EMBL/GenBank/DDBJ databases">
        <title>Belnapia mucosa sp. nov. and Belnapia arida sp. nov., isolated from the Tabernas Desert (Almeria, Spain).</title>
        <authorList>
            <person name="Molina-Menor E."/>
            <person name="Vidal-Verdu A."/>
            <person name="Calonge A."/>
            <person name="Satari L."/>
            <person name="Pereto Magraner J."/>
            <person name="Porcar Miralles M."/>
        </authorList>
    </citation>
    <scope>NUCLEOTIDE SEQUENCE [LARGE SCALE GENOMIC DNA]</scope>
    <source>
        <strain evidence="1 2">T6</strain>
    </source>
</reference>
<dbReference type="RefSeq" id="WP_202827916.1">
    <property type="nucleotide sequence ID" value="NZ_JAEUXJ010000012.1"/>
</dbReference>
<sequence length="80" mass="8567">MKDRDGFVQAYNAQAAMDDKAQIIVTYYRSNNAADYDALALLLDAVTSCTGATPVEFSAGSSYCSEANLADLARHGNRPT</sequence>
<gene>
    <name evidence="1" type="ORF">JMJ55_22845</name>
</gene>
<name>A0ABS1VBR3_9PROT</name>
<comment type="caution">
    <text evidence="1">The sequence shown here is derived from an EMBL/GenBank/DDBJ whole genome shotgun (WGS) entry which is preliminary data.</text>
</comment>
<dbReference type="Proteomes" id="UP000606490">
    <property type="component" value="Unassembled WGS sequence"/>
</dbReference>
<keyword evidence="2" id="KW-1185">Reference proteome</keyword>
<protein>
    <submittedName>
        <fullName evidence="1">Uncharacterized protein</fullName>
    </submittedName>
</protein>
<organism evidence="1 2">
    <name type="scientific">Belnapia mucosa</name>
    <dbReference type="NCBI Taxonomy" id="2804532"/>
    <lineage>
        <taxon>Bacteria</taxon>
        <taxon>Pseudomonadati</taxon>
        <taxon>Pseudomonadota</taxon>
        <taxon>Alphaproteobacteria</taxon>
        <taxon>Acetobacterales</taxon>
        <taxon>Roseomonadaceae</taxon>
        <taxon>Belnapia</taxon>
    </lineage>
</organism>
<dbReference type="EMBL" id="JAEUXJ010000012">
    <property type="protein sequence ID" value="MBL6458179.1"/>
    <property type="molecule type" value="Genomic_DNA"/>
</dbReference>
<evidence type="ECO:0000313" key="1">
    <source>
        <dbReference type="EMBL" id="MBL6458179.1"/>
    </source>
</evidence>
<proteinExistence type="predicted"/>
<evidence type="ECO:0000313" key="2">
    <source>
        <dbReference type="Proteomes" id="UP000606490"/>
    </source>
</evidence>
<accession>A0ABS1VBR3</accession>